<dbReference type="Proteomes" id="UP000249725">
    <property type="component" value="Unassembled WGS sequence"/>
</dbReference>
<evidence type="ECO:0000313" key="1">
    <source>
        <dbReference type="EMBL" id="RAK52471.1"/>
    </source>
</evidence>
<keyword evidence="2" id="KW-1185">Reference proteome</keyword>
<name>A0A328ACU1_9CAUL</name>
<comment type="caution">
    <text evidence="1">The sequence shown here is derived from an EMBL/GenBank/DDBJ whole genome shotgun (WGS) entry which is preliminary data.</text>
</comment>
<dbReference type="GO" id="GO:0006788">
    <property type="term" value="P:heme oxidation"/>
    <property type="evidence" value="ECO:0007669"/>
    <property type="project" value="InterPro"/>
</dbReference>
<dbReference type="SUPFAM" id="SSF48613">
    <property type="entry name" value="Heme oxygenase-like"/>
    <property type="match status" value="1"/>
</dbReference>
<reference evidence="2" key="1">
    <citation type="submission" date="2018-05" db="EMBL/GenBank/DDBJ databases">
        <authorList>
            <person name="Li X."/>
        </authorList>
    </citation>
    <scope>NUCLEOTIDE SEQUENCE [LARGE SCALE GENOMIC DNA]</scope>
    <source>
        <strain evidence="2">YIM 73061</strain>
    </source>
</reference>
<dbReference type="AlphaFoldDB" id="A0A328ACU1"/>
<dbReference type="Pfam" id="PF01126">
    <property type="entry name" value="Heme_oxygenase"/>
    <property type="match status" value="1"/>
</dbReference>
<gene>
    <name evidence="1" type="ORF">DJ018_09660</name>
</gene>
<protein>
    <submittedName>
        <fullName evidence="1">Biliverdin-producing heme oxygenase</fullName>
    </submittedName>
</protein>
<dbReference type="CDD" id="cd19166">
    <property type="entry name" value="HemeO-bac"/>
    <property type="match status" value="1"/>
</dbReference>
<accession>A0A328ACU1</accession>
<sequence>MSLALSLPAPSEPAASEALAIRLRRETADAHAQLENQLQLLGRVSDRQWFVCVLEGFLGFHMVWERAIRERPELRAFLEPRSRLPHLRRDLIALGRTTAELEALPHCFAAADLAADPAEALGSIYVMEGSTLGGQVIHRALKDTGWLPRGGLTYFQPYGSRTGQMWRSYQAFAEQTTSASRQDAVCAGANRTFALLQEWLAA</sequence>
<evidence type="ECO:0000313" key="2">
    <source>
        <dbReference type="Proteomes" id="UP000249725"/>
    </source>
</evidence>
<dbReference type="InterPro" id="IPR016084">
    <property type="entry name" value="Haem_Oase-like_multi-hlx"/>
</dbReference>
<dbReference type="GO" id="GO:0004392">
    <property type="term" value="F:heme oxygenase (decyclizing) activity"/>
    <property type="evidence" value="ECO:0007669"/>
    <property type="project" value="InterPro"/>
</dbReference>
<dbReference type="InterPro" id="IPR016053">
    <property type="entry name" value="Haem_Oase-like"/>
</dbReference>
<proteinExistence type="predicted"/>
<dbReference type="Gene3D" id="1.20.910.10">
    <property type="entry name" value="Heme oxygenase-like"/>
    <property type="match status" value="1"/>
</dbReference>
<organism evidence="1 2">
    <name type="scientific">Phenylobacterium deserti</name>
    <dbReference type="NCBI Taxonomy" id="1914756"/>
    <lineage>
        <taxon>Bacteria</taxon>
        <taxon>Pseudomonadati</taxon>
        <taxon>Pseudomonadota</taxon>
        <taxon>Alphaproteobacteria</taxon>
        <taxon>Caulobacterales</taxon>
        <taxon>Caulobacteraceae</taxon>
        <taxon>Phenylobacterium</taxon>
    </lineage>
</organism>
<dbReference type="EMBL" id="QFYR01000002">
    <property type="protein sequence ID" value="RAK52471.1"/>
    <property type="molecule type" value="Genomic_DNA"/>
</dbReference>